<gene>
    <name evidence="4" type="ORF">SO802_024016</name>
</gene>
<evidence type="ECO:0008006" key="6">
    <source>
        <dbReference type="Google" id="ProtNLM"/>
    </source>
</evidence>
<evidence type="ECO:0000256" key="1">
    <source>
        <dbReference type="SAM" id="MobiDB-lite"/>
    </source>
</evidence>
<comment type="caution">
    <text evidence="4">The sequence shown here is derived from an EMBL/GenBank/DDBJ whole genome shotgun (WGS) entry which is preliminary data.</text>
</comment>
<feature type="region of interest" description="Disordered" evidence="1">
    <location>
        <begin position="248"/>
        <end position="276"/>
    </location>
</feature>
<dbReference type="PANTHER" id="PTHR31286:SF167">
    <property type="entry name" value="OS09G0268800 PROTEIN"/>
    <property type="match status" value="1"/>
</dbReference>
<feature type="domain" description="RNase H type-1" evidence="2">
    <location>
        <begin position="327"/>
        <end position="414"/>
    </location>
</feature>
<evidence type="ECO:0000259" key="3">
    <source>
        <dbReference type="Pfam" id="PF14392"/>
    </source>
</evidence>
<feature type="domain" description="Zinc knuckle CX2CX4HX4C" evidence="3">
    <location>
        <begin position="45"/>
        <end position="92"/>
    </location>
</feature>
<sequence>MHHILVSYLNKGVVEDLCEVIGVVDRSANDTEVDRGSFFQIQVRVDISMPLCRGQVLSMEDGEECWVSFKYERLPNICYWCGCLDHSDRDCVKWIESDGTLDNREREYGPWIRAAPNQMRRKSMVVVPGFYEARKKGGLKSNTSVTEIQKPVRKEGKGQANHANLAVEKIAVNSEEENTEEINALENSVPETIDRELNSVEIYEIIERGEAKINKEVHVESPNVDTSNEPLEILETGLEPGAGHVASLSALTDEPNKISKPDTQGRTSSREGKEGHVKNRTWTRVACFAQKGDAQAKAEAAGTSKRFFMEIDDCELPNKRRLGKAEMEEAGIGVIVRDGKGYVIATLVEKIPYPGSVEVLEALAARRAAKFVVELELSGSEFEGDSEVVWRALKSADGAHSSIGEIIKDTMSIVGSL</sequence>
<dbReference type="InterPro" id="IPR040256">
    <property type="entry name" value="At4g02000-like"/>
</dbReference>
<dbReference type="GO" id="GO:0003676">
    <property type="term" value="F:nucleic acid binding"/>
    <property type="evidence" value="ECO:0007669"/>
    <property type="project" value="InterPro"/>
</dbReference>
<protein>
    <recommendedName>
        <fullName evidence="6">Zinc knuckle CX2CX4HX4C domain-containing protein</fullName>
    </recommendedName>
</protein>
<evidence type="ECO:0000313" key="5">
    <source>
        <dbReference type="Proteomes" id="UP001459277"/>
    </source>
</evidence>
<dbReference type="Pfam" id="PF13456">
    <property type="entry name" value="RVT_3"/>
    <property type="match status" value="1"/>
</dbReference>
<dbReference type="Proteomes" id="UP001459277">
    <property type="component" value="Unassembled WGS sequence"/>
</dbReference>
<dbReference type="GO" id="GO:0004523">
    <property type="term" value="F:RNA-DNA hybrid ribonuclease activity"/>
    <property type="evidence" value="ECO:0007669"/>
    <property type="project" value="InterPro"/>
</dbReference>
<dbReference type="EMBL" id="JAZDWU010000008">
    <property type="protein sequence ID" value="KAK9994313.1"/>
    <property type="molecule type" value="Genomic_DNA"/>
</dbReference>
<name>A0AAW2C8C7_9ROSI</name>
<dbReference type="PANTHER" id="PTHR31286">
    <property type="entry name" value="GLYCINE-RICH CELL WALL STRUCTURAL PROTEIN 1.8-LIKE"/>
    <property type="match status" value="1"/>
</dbReference>
<reference evidence="4 5" key="1">
    <citation type="submission" date="2024-01" db="EMBL/GenBank/DDBJ databases">
        <title>A telomere-to-telomere, gap-free genome of sweet tea (Lithocarpus litseifolius).</title>
        <authorList>
            <person name="Zhou J."/>
        </authorList>
    </citation>
    <scope>NUCLEOTIDE SEQUENCE [LARGE SCALE GENOMIC DNA]</scope>
    <source>
        <strain evidence="4">Zhou-2022a</strain>
        <tissue evidence="4">Leaf</tissue>
    </source>
</reference>
<organism evidence="4 5">
    <name type="scientific">Lithocarpus litseifolius</name>
    <dbReference type="NCBI Taxonomy" id="425828"/>
    <lineage>
        <taxon>Eukaryota</taxon>
        <taxon>Viridiplantae</taxon>
        <taxon>Streptophyta</taxon>
        <taxon>Embryophyta</taxon>
        <taxon>Tracheophyta</taxon>
        <taxon>Spermatophyta</taxon>
        <taxon>Magnoliopsida</taxon>
        <taxon>eudicotyledons</taxon>
        <taxon>Gunneridae</taxon>
        <taxon>Pentapetalae</taxon>
        <taxon>rosids</taxon>
        <taxon>fabids</taxon>
        <taxon>Fagales</taxon>
        <taxon>Fagaceae</taxon>
        <taxon>Lithocarpus</taxon>
    </lineage>
</organism>
<proteinExistence type="predicted"/>
<accession>A0AAW2C8C7</accession>
<dbReference type="AlphaFoldDB" id="A0AAW2C8C7"/>
<dbReference type="InterPro" id="IPR002156">
    <property type="entry name" value="RNaseH_domain"/>
</dbReference>
<evidence type="ECO:0000313" key="4">
    <source>
        <dbReference type="EMBL" id="KAK9994313.1"/>
    </source>
</evidence>
<dbReference type="Pfam" id="PF14392">
    <property type="entry name" value="zf-CCHC_4"/>
    <property type="match status" value="1"/>
</dbReference>
<dbReference type="InterPro" id="IPR025836">
    <property type="entry name" value="Zn_knuckle_CX2CX4HX4C"/>
</dbReference>
<evidence type="ECO:0000259" key="2">
    <source>
        <dbReference type="Pfam" id="PF13456"/>
    </source>
</evidence>
<keyword evidence="5" id="KW-1185">Reference proteome</keyword>